<comment type="subcellular location">
    <subcellularLocation>
        <location evidence="1">Endomembrane system</location>
        <topology evidence="1">Peripheral membrane protein</topology>
    </subcellularLocation>
</comment>
<dbReference type="GO" id="GO:0008611">
    <property type="term" value="P:ether lipid biosynthetic process"/>
    <property type="evidence" value="ECO:0007669"/>
    <property type="project" value="TreeGrafter"/>
</dbReference>
<dbReference type="CDD" id="cd07993">
    <property type="entry name" value="LPLAT_DHAPAT-like"/>
    <property type="match status" value="1"/>
</dbReference>
<name>A0A158PA64_ANGCA</name>
<keyword evidence="3" id="KW-0808">Transferase</keyword>
<reference evidence="7" key="1">
    <citation type="submission" date="2012-09" db="EMBL/GenBank/DDBJ databases">
        <authorList>
            <person name="Martin A.A."/>
        </authorList>
    </citation>
    <scope>NUCLEOTIDE SEQUENCE</scope>
</reference>
<evidence type="ECO:0000256" key="1">
    <source>
        <dbReference type="ARBA" id="ARBA00004184"/>
    </source>
</evidence>
<evidence type="ECO:0000256" key="2">
    <source>
        <dbReference type="ARBA" id="ARBA00007937"/>
    </source>
</evidence>
<dbReference type="InterPro" id="IPR002123">
    <property type="entry name" value="Plipid/glycerol_acylTrfase"/>
</dbReference>
<dbReference type="Pfam" id="PF01553">
    <property type="entry name" value="Acyltransferase"/>
    <property type="match status" value="1"/>
</dbReference>
<proteinExistence type="inferred from homology"/>
<dbReference type="STRING" id="6313.A0A158PA64"/>
<keyword evidence="5" id="KW-0012">Acyltransferase</keyword>
<organism evidence="7 8">
    <name type="scientific">Angiostrongylus cantonensis</name>
    <name type="common">Rat lungworm</name>
    <dbReference type="NCBI Taxonomy" id="6313"/>
    <lineage>
        <taxon>Eukaryota</taxon>
        <taxon>Metazoa</taxon>
        <taxon>Ecdysozoa</taxon>
        <taxon>Nematoda</taxon>
        <taxon>Chromadorea</taxon>
        <taxon>Rhabditida</taxon>
        <taxon>Rhabditina</taxon>
        <taxon>Rhabditomorpha</taxon>
        <taxon>Strongyloidea</taxon>
        <taxon>Metastrongylidae</taxon>
        <taxon>Angiostrongylus</taxon>
    </lineage>
</organism>
<feature type="domain" description="Phospholipid/glycerol acyltransferase" evidence="6">
    <location>
        <begin position="133"/>
        <end position="262"/>
    </location>
</feature>
<dbReference type="SUPFAM" id="SSF69593">
    <property type="entry name" value="Glycerol-3-phosphate (1)-acyltransferase"/>
    <property type="match status" value="1"/>
</dbReference>
<dbReference type="InterPro" id="IPR045520">
    <property type="entry name" value="GPAT/DHAPAT_C"/>
</dbReference>
<dbReference type="GO" id="GO:0019432">
    <property type="term" value="P:triglyceride biosynthetic process"/>
    <property type="evidence" value="ECO:0007669"/>
    <property type="project" value="TreeGrafter"/>
</dbReference>
<dbReference type="GO" id="GO:0016287">
    <property type="term" value="F:glycerone-phosphate O-acyltransferase activity"/>
    <property type="evidence" value="ECO:0007669"/>
    <property type="project" value="TreeGrafter"/>
</dbReference>
<dbReference type="SMART" id="SM00563">
    <property type="entry name" value="PlsC"/>
    <property type="match status" value="1"/>
</dbReference>
<dbReference type="GO" id="GO:0006631">
    <property type="term" value="P:fatty acid metabolic process"/>
    <property type="evidence" value="ECO:0007669"/>
    <property type="project" value="TreeGrafter"/>
</dbReference>
<dbReference type="Pfam" id="PF19277">
    <property type="entry name" value="GPAT_C"/>
    <property type="match status" value="1"/>
</dbReference>
<dbReference type="GO" id="GO:0012505">
    <property type="term" value="C:endomembrane system"/>
    <property type="evidence" value="ECO:0007669"/>
    <property type="project" value="UniProtKB-SubCell"/>
</dbReference>
<dbReference type="GO" id="GO:0008654">
    <property type="term" value="P:phospholipid biosynthetic process"/>
    <property type="evidence" value="ECO:0007669"/>
    <property type="project" value="TreeGrafter"/>
</dbReference>
<dbReference type="GO" id="GO:0005778">
    <property type="term" value="C:peroxisomal membrane"/>
    <property type="evidence" value="ECO:0007669"/>
    <property type="project" value="TreeGrafter"/>
</dbReference>
<protein>
    <submittedName>
        <fullName evidence="8">PlsC domain-containing protein</fullName>
    </submittedName>
</protein>
<evidence type="ECO:0000313" key="7">
    <source>
        <dbReference type="Proteomes" id="UP000035642"/>
    </source>
</evidence>
<accession>A0A158PA64</accession>
<keyword evidence="4" id="KW-0472">Membrane</keyword>
<comment type="similarity">
    <text evidence="2">Belongs to the GPAT/DAPAT family.</text>
</comment>
<evidence type="ECO:0000313" key="8">
    <source>
        <dbReference type="WBParaSite" id="ACAC_0000906501-mRNA-1"/>
    </source>
</evidence>
<evidence type="ECO:0000256" key="3">
    <source>
        <dbReference type="ARBA" id="ARBA00022679"/>
    </source>
</evidence>
<reference evidence="8" key="2">
    <citation type="submission" date="2016-04" db="UniProtKB">
        <authorList>
            <consortium name="WormBaseParasite"/>
        </authorList>
    </citation>
    <scope>IDENTIFICATION</scope>
</reference>
<dbReference type="PANTHER" id="PTHR12563">
    <property type="entry name" value="GLYCEROL-3-PHOSPHATE ACYLTRANSFERASE"/>
    <property type="match status" value="1"/>
</dbReference>
<keyword evidence="7" id="KW-1185">Reference proteome</keyword>
<evidence type="ECO:0000256" key="5">
    <source>
        <dbReference type="ARBA" id="ARBA00023315"/>
    </source>
</evidence>
<dbReference type="PANTHER" id="PTHR12563:SF17">
    <property type="entry name" value="DIHYDROXYACETONE PHOSPHATE ACYLTRANSFERASE"/>
    <property type="match status" value="1"/>
</dbReference>
<dbReference type="InterPro" id="IPR022284">
    <property type="entry name" value="GPAT/DHAPAT"/>
</dbReference>
<dbReference type="AlphaFoldDB" id="A0A158PA64"/>
<dbReference type="GO" id="GO:0031966">
    <property type="term" value="C:mitochondrial membrane"/>
    <property type="evidence" value="ECO:0007669"/>
    <property type="project" value="TreeGrafter"/>
</dbReference>
<dbReference type="GO" id="GO:0004366">
    <property type="term" value="F:glycerol-3-phosphate O-acyltransferase activity"/>
    <property type="evidence" value="ECO:0007669"/>
    <property type="project" value="TreeGrafter"/>
</dbReference>
<evidence type="ECO:0000256" key="4">
    <source>
        <dbReference type="ARBA" id="ARBA00023136"/>
    </source>
</evidence>
<dbReference type="WBParaSite" id="ACAC_0000906501-mRNA-1">
    <property type="protein sequence ID" value="ACAC_0000906501-mRNA-1"/>
    <property type="gene ID" value="ACAC_0000906501"/>
</dbReference>
<dbReference type="Proteomes" id="UP000035642">
    <property type="component" value="Unassembled WGS sequence"/>
</dbReference>
<dbReference type="InterPro" id="IPR041728">
    <property type="entry name" value="GPAT/DHAPAT_LPLAT"/>
</dbReference>
<evidence type="ECO:0000259" key="6">
    <source>
        <dbReference type="SMART" id="SM00563"/>
    </source>
</evidence>
<sequence>MTGRRISFPEYVDWLYELRQNGAMKFVTQKRDFPLNTLFSNPRSYHEIFSDVLNSPRVSEAIADESARSDHPVSKVKEEAKGILKMMAHNFGVSSTRAFGYFVVKVLERIFDAIYVNAEQMKRVRELCRSEPVVFMPSHRTYLDFLLLSILCFEYEVPLPAIAASMDFTNSWFMSEVLRRSGAFYIRRSIGQDKLYWAILSEYVQTHIINCDRPVEFFIEGTRSRVGKSVYPKYGLLQMVLEPFLKREVYDIIVVPVTTNYDRLLEELPYSYELLGYPKPKESTAGLIKARNFLNKRFGRCFVTFGEPISIREYFGTALHRSGFVRQVRIRCRVHQQLPTTLWGMIIFIGITFNHYGPQMTQIDTSKPSSQYVLSEVQRGTMKRFAHAIIEILDRNAVITIWSLACAAMTQAIQALINSWSFRYYINLHSELFEPMDTKAENFSLKLVKFPVLQAGKLGRDIMERSVSRLLLSTYSNMVIVFVK</sequence>